<keyword evidence="1" id="KW-1133">Transmembrane helix</keyword>
<organism evidence="3 4">
    <name type="scientific">Parafilimonas terrae</name>
    <dbReference type="NCBI Taxonomy" id="1465490"/>
    <lineage>
        <taxon>Bacteria</taxon>
        <taxon>Pseudomonadati</taxon>
        <taxon>Bacteroidota</taxon>
        <taxon>Chitinophagia</taxon>
        <taxon>Chitinophagales</taxon>
        <taxon>Chitinophagaceae</taxon>
        <taxon>Parafilimonas</taxon>
    </lineage>
</organism>
<proteinExistence type="predicted"/>
<feature type="signal peptide" evidence="2">
    <location>
        <begin position="1"/>
        <end position="20"/>
    </location>
</feature>
<evidence type="ECO:0000313" key="4">
    <source>
        <dbReference type="Proteomes" id="UP000199031"/>
    </source>
</evidence>
<dbReference type="EMBL" id="FOXQ01000008">
    <property type="protein sequence ID" value="SFQ30319.1"/>
    <property type="molecule type" value="Genomic_DNA"/>
</dbReference>
<dbReference type="InterPro" id="IPR022298">
    <property type="entry name" value="Conjug_transposon_TraN"/>
</dbReference>
<dbReference type="STRING" id="1465490.SAMN05444277_108127"/>
<feature type="chain" id="PRO_5011493582" evidence="2">
    <location>
        <begin position="21"/>
        <end position="279"/>
    </location>
</feature>
<keyword evidence="4" id="KW-1185">Reference proteome</keyword>
<sequence>MRKISVVMLTGFLICGIVNAQAQYLHEQQLKVIAPYHVAISYAVTTNIIFPYAIISVDRGSRDVLAQKAKGVENILQLKAARDSFPETNLSVITADGKLTSFMVDYASQPSGLNLSLADTAPKNAVAVLAGNTNTKEMEQYAGIAAISKARLRGVKDHSYGIRFRMDGLFIHDETMYLRFRITNETNVDYDIDQLRFYIRDQKKAKRTATQEIEIQPVHVSNNTNKVTRATDQTIVFAVPKFTIPDKKYLAIQLMEKNGGRHMELHIKNRDLLKVISIN</sequence>
<gene>
    <name evidence="3" type="ORF">SAMN05444277_108127</name>
</gene>
<keyword evidence="1" id="KW-0812">Transmembrane</keyword>
<accession>A0A1I5XEB9</accession>
<evidence type="ECO:0000256" key="1">
    <source>
        <dbReference type="SAM" id="Phobius"/>
    </source>
</evidence>
<dbReference type="Proteomes" id="UP000199031">
    <property type="component" value="Unassembled WGS sequence"/>
</dbReference>
<name>A0A1I5XEB9_9BACT</name>
<keyword evidence="2" id="KW-0732">Signal</keyword>
<feature type="transmembrane region" description="Helical" evidence="1">
    <location>
        <begin position="36"/>
        <end position="55"/>
    </location>
</feature>
<dbReference type="NCBIfam" id="TIGR03780">
    <property type="entry name" value="Bac_Flav_CT_N"/>
    <property type="match status" value="1"/>
</dbReference>
<dbReference type="RefSeq" id="WP_090659534.1">
    <property type="nucleotide sequence ID" value="NZ_FOXQ01000008.1"/>
</dbReference>
<dbReference type="OrthoDB" id="1038500at2"/>
<dbReference type="AlphaFoldDB" id="A0A1I5XEB9"/>
<evidence type="ECO:0000256" key="2">
    <source>
        <dbReference type="SAM" id="SignalP"/>
    </source>
</evidence>
<dbReference type="Pfam" id="PF13595">
    <property type="entry name" value="DUF4138"/>
    <property type="match status" value="1"/>
</dbReference>
<reference evidence="3 4" key="1">
    <citation type="submission" date="2016-10" db="EMBL/GenBank/DDBJ databases">
        <authorList>
            <person name="de Groot N.N."/>
        </authorList>
    </citation>
    <scope>NUCLEOTIDE SEQUENCE [LARGE SCALE GENOMIC DNA]</scope>
    <source>
        <strain evidence="3 4">DSM 28286</strain>
    </source>
</reference>
<protein>
    <submittedName>
        <fullName evidence="3">Bacteroides conjugative transposon TraN protein</fullName>
    </submittedName>
</protein>
<evidence type="ECO:0000313" key="3">
    <source>
        <dbReference type="EMBL" id="SFQ30319.1"/>
    </source>
</evidence>
<keyword evidence="1" id="KW-0472">Membrane</keyword>